<proteinExistence type="predicted"/>
<dbReference type="Gene3D" id="3.30.70.100">
    <property type="match status" value="1"/>
</dbReference>
<name>A0A941FHQ2_9BACI</name>
<dbReference type="AlphaFoldDB" id="A0A941FHQ2"/>
<organism evidence="1 2">
    <name type="scientific">Peribacillus frigoritolerans</name>
    <dbReference type="NCBI Taxonomy" id="450367"/>
    <lineage>
        <taxon>Bacteria</taxon>
        <taxon>Bacillati</taxon>
        <taxon>Bacillota</taxon>
        <taxon>Bacilli</taxon>
        <taxon>Bacillales</taxon>
        <taxon>Bacillaceae</taxon>
        <taxon>Peribacillus</taxon>
    </lineage>
</organism>
<dbReference type="Proteomes" id="UP000680045">
    <property type="component" value="Unassembled WGS sequence"/>
</dbReference>
<accession>A0A941FHQ2</accession>
<feature type="non-terminal residue" evidence="1">
    <location>
        <position position="1"/>
    </location>
</feature>
<reference evidence="1" key="1">
    <citation type="submission" date="2021-04" db="EMBL/GenBank/DDBJ databases">
        <title>Whole genome sequencing of Enterococci isolates from hospitalized patients.</title>
        <authorList>
            <person name="Ogoti B.M."/>
            <person name="Onyambu F.G."/>
        </authorList>
    </citation>
    <scope>NUCLEOTIDE SEQUENCE</scope>
    <source>
        <strain evidence="1">242</strain>
    </source>
</reference>
<sequence length="81" mass="8999">SDYNYSILNSMAIVDVTIPNDGSTERAEKVLKDLLNSMAGKYEALIKAPEFLGIEKSVLKKSSFALKRKQSRCIILKSVGY</sequence>
<evidence type="ECO:0000313" key="1">
    <source>
        <dbReference type="EMBL" id="MBR8644450.1"/>
    </source>
</evidence>
<protein>
    <submittedName>
        <fullName evidence="1">Uncharacterized protein</fullName>
    </submittedName>
</protein>
<gene>
    <name evidence="1" type="ORF">KEH51_06930</name>
</gene>
<comment type="caution">
    <text evidence="1">The sequence shown here is derived from an EMBL/GenBank/DDBJ whole genome shotgun (WGS) entry which is preliminary data.</text>
</comment>
<dbReference type="EMBL" id="JAGTPW010000009">
    <property type="protein sequence ID" value="MBR8644450.1"/>
    <property type="molecule type" value="Genomic_DNA"/>
</dbReference>
<evidence type="ECO:0000313" key="2">
    <source>
        <dbReference type="Proteomes" id="UP000680045"/>
    </source>
</evidence>